<evidence type="ECO:0000259" key="4">
    <source>
        <dbReference type="PROSITE" id="PS50002"/>
    </source>
</evidence>
<keyword evidence="6" id="KW-1185">Reference proteome</keyword>
<evidence type="ECO:0000256" key="3">
    <source>
        <dbReference type="SAM" id="MobiDB-lite"/>
    </source>
</evidence>
<dbReference type="SMART" id="SM00456">
    <property type="entry name" value="WW"/>
    <property type="match status" value="1"/>
</dbReference>
<dbReference type="InterPro" id="IPR036028">
    <property type="entry name" value="SH3-like_dom_sf"/>
</dbReference>
<evidence type="ECO:0000256" key="1">
    <source>
        <dbReference type="ARBA" id="ARBA00022443"/>
    </source>
</evidence>
<organism evidence="6 7">
    <name type="scientific">Romanomermis culicivorax</name>
    <name type="common">Nematode worm</name>
    <dbReference type="NCBI Taxonomy" id="13658"/>
    <lineage>
        <taxon>Eukaryota</taxon>
        <taxon>Metazoa</taxon>
        <taxon>Ecdysozoa</taxon>
        <taxon>Nematoda</taxon>
        <taxon>Enoplea</taxon>
        <taxon>Dorylaimia</taxon>
        <taxon>Mermithida</taxon>
        <taxon>Mermithoidea</taxon>
        <taxon>Mermithidae</taxon>
        <taxon>Romanomermis</taxon>
    </lineage>
</organism>
<dbReference type="Proteomes" id="UP000887565">
    <property type="component" value="Unplaced"/>
</dbReference>
<protein>
    <submittedName>
        <fullName evidence="7">Uncharacterized protein</fullName>
    </submittedName>
</protein>
<proteinExistence type="predicted"/>
<dbReference type="InterPro" id="IPR001202">
    <property type="entry name" value="WW_dom"/>
</dbReference>
<dbReference type="PROSITE" id="PS50002">
    <property type="entry name" value="SH3"/>
    <property type="match status" value="1"/>
</dbReference>
<dbReference type="SUPFAM" id="SSF51045">
    <property type="entry name" value="WW domain"/>
    <property type="match status" value="1"/>
</dbReference>
<evidence type="ECO:0000313" key="7">
    <source>
        <dbReference type="WBParaSite" id="nRc.2.0.1.t35044-RA"/>
    </source>
</evidence>
<reference evidence="7" key="1">
    <citation type="submission" date="2022-11" db="UniProtKB">
        <authorList>
            <consortium name="WormBaseParasite"/>
        </authorList>
    </citation>
    <scope>IDENTIFICATION</scope>
</reference>
<dbReference type="AlphaFoldDB" id="A0A915K9K2"/>
<dbReference type="Gene3D" id="2.20.70.10">
    <property type="match status" value="1"/>
</dbReference>
<name>A0A915K9K2_ROMCU</name>
<dbReference type="CDD" id="cd00201">
    <property type="entry name" value="WW"/>
    <property type="match status" value="1"/>
</dbReference>
<feature type="domain" description="WW" evidence="5">
    <location>
        <begin position="218"/>
        <end position="252"/>
    </location>
</feature>
<feature type="domain" description="SH3" evidence="4">
    <location>
        <begin position="1"/>
        <end position="66"/>
    </location>
</feature>
<dbReference type="PROSITE" id="PS01159">
    <property type="entry name" value="WW_DOMAIN_1"/>
    <property type="match status" value="1"/>
</dbReference>
<dbReference type="Pfam" id="PF00397">
    <property type="entry name" value="WW"/>
    <property type="match status" value="1"/>
</dbReference>
<accession>A0A915K9K2</accession>
<dbReference type="InterPro" id="IPR001452">
    <property type="entry name" value="SH3_domain"/>
</dbReference>
<dbReference type="WBParaSite" id="nRc.2.0.1.t35044-RA">
    <property type="protein sequence ID" value="nRc.2.0.1.t35044-RA"/>
    <property type="gene ID" value="nRc.2.0.1.g35044"/>
</dbReference>
<keyword evidence="1 2" id="KW-0728">SH3 domain</keyword>
<dbReference type="PROSITE" id="PS50020">
    <property type="entry name" value="WW_DOMAIN_2"/>
    <property type="match status" value="1"/>
</dbReference>
<dbReference type="InterPro" id="IPR036020">
    <property type="entry name" value="WW_dom_sf"/>
</dbReference>
<evidence type="ECO:0000256" key="2">
    <source>
        <dbReference type="PROSITE-ProRule" id="PRU00192"/>
    </source>
</evidence>
<evidence type="ECO:0000259" key="5">
    <source>
        <dbReference type="PROSITE" id="PS50020"/>
    </source>
</evidence>
<feature type="region of interest" description="Disordered" evidence="3">
    <location>
        <begin position="369"/>
        <end position="405"/>
    </location>
</feature>
<sequence>MPLFVVEVLYSFESTNDRGYSVIVHPAEKYVLLCDKDPEWWYVARDAESSDGGFYIPRTYVRLLPQIEFSNRQNVITFRRPAANRMSHVEILSKSYSIDPNGSGNSTNYRHASKNFGFKLADPERLSRSIPYDLNFIHNINSLTNECIHLNNVDRRDAIQSPVNEESSPDGKLNASQIMRSKSTKEHTDGPIYANLLYSDRSNCKPPSSPDGDNHLIKNLQGGWQMYEDCSSGRVFFYHPIAKTSTWKPPRILTSLYRQDDLGWHSTVLEDSDASFTAAECEKDKEQDDPITANAALMVSTSEIIRESFSENCERINNSASDSNKAIENQELLNGHSDDLQKEENEMHSQELESKIISCVQKNCDWPPPPPLPIRETLTESSTSRQKSSIEVAGQPENGQECNEKFASGSTTYNTMGALACLEESLKASSCRTSTQALVTLKLVGFRIFVFVTGMSQAPVPWYLASASA</sequence>
<evidence type="ECO:0000313" key="6">
    <source>
        <dbReference type="Proteomes" id="UP000887565"/>
    </source>
</evidence>
<dbReference type="SUPFAM" id="SSF50044">
    <property type="entry name" value="SH3-domain"/>
    <property type="match status" value="1"/>
</dbReference>
<feature type="compositionally biased region" description="Polar residues" evidence="3">
    <location>
        <begin position="379"/>
        <end position="389"/>
    </location>
</feature>